<evidence type="ECO:0000313" key="2">
    <source>
        <dbReference type="EMBL" id="EDT39508.1"/>
    </source>
</evidence>
<dbReference type="EMBL" id="ABLK01000185">
    <property type="protein sequence ID" value="EDT39508.1"/>
    <property type="molecule type" value="Genomic_DNA"/>
</dbReference>
<accession>B1TA91</accession>
<name>B1TA91_9BURK</name>
<evidence type="ECO:0000256" key="1">
    <source>
        <dbReference type="SAM" id="MobiDB-lite"/>
    </source>
</evidence>
<protein>
    <submittedName>
        <fullName evidence="2">Uncharacterized protein</fullName>
    </submittedName>
</protein>
<feature type="compositionally biased region" description="Basic and acidic residues" evidence="1">
    <location>
        <begin position="27"/>
        <end position="40"/>
    </location>
</feature>
<gene>
    <name evidence="2" type="ORF">BamMEX5DRAFT_4707</name>
</gene>
<comment type="caution">
    <text evidence="2">The sequence shown here is derived from an EMBL/GenBank/DDBJ whole genome shotgun (WGS) entry which is preliminary data.</text>
</comment>
<sequence>MRTHIADPDATLGSPRTRFRAGVRNHPRPEPHRSSHDQRAKSDVLWMNVFSFEMFTLPKPVVASQPAFAL</sequence>
<feature type="compositionally biased region" description="Basic residues" evidence="1">
    <location>
        <begin position="17"/>
        <end position="26"/>
    </location>
</feature>
<feature type="region of interest" description="Disordered" evidence="1">
    <location>
        <begin position="1"/>
        <end position="40"/>
    </location>
</feature>
<reference evidence="2 3" key="1">
    <citation type="submission" date="2008-03" db="EMBL/GenBank/DDBJ databases">
        <title>Sequencing of the draft genome and assembly of Burkholderia ambifaria MEX-5.</title>
        <authorList>
            <consortium name="US DOE Joint Genome Institute (JGI-PGF)"/>
            <person name="Copeland A."/>
            <person name="Lucas S."/>
            <person name="Lapidus A."/>
            <person name="Glavina del Rio T."/>
            <person name="Dalin E."/>
            <person name="Tice H."/>
            <person name="Bruce D."/>
            <person name="Goodwin L."/>
            <person name="Pitluck S."/>
            <person name="Larimer F."/>
            <person name="Land M.L."/>
            <person name="Hauser L."/>
            <person name="Tiedje J."/>
            <person name="Richardson P."/>
        </authorList>
    </citation>
    <scope>NUCLEOTIDE SEQUENCE [LARGE SCALE GENOMIC DNA]</scope>
    <source>
        <strain evidence="2 3">MEX-5</strain>
    </source>
</reference>
<dbReference type="AlphaFoldDB" id="B1TA91"/>
<proteinExistence type="predicted"/>
<evidence type="ECO:0000313" key="3">
    <source>
        <dbReference type="Proteomes" id="UP000004814"/>
    </source>
</evidence>
<organism evidence="2 3">
    <name type="scientific">Burkholderia ambifaria MEX-5</name>
    <dbReference type="NCBI Taxonomy" id="396597"/>
    <lineage>
        <taxon>Bacteria</taxon>
        <taxon>Pseudomonadati</taxon>
        <taxon>Pseudomonadota</taxon>
        <taxon>Betaproteobacteria</taxon>
        <taxon>Burkholderiales</taxon>
        <taxon>Burkholderiaceae</taxon>
        <taxon>Burkholderia</taxon>
        <taxon>Burkholderia cepacia complex</taxon>
    </lineage>
</organism>
<dbReference type="Proteomes" id="UP000004814">
    <property type="component" value="Unassembled WGS sequence"/>
</dbReference>